<name>A0A4C1YW69_EUMVA</name>
<proteinExistence type="predicted"/>
<organism evidence="2 3">
    <name type="scientific">Eumeta variegata</name>
    <name type="common">Bagworm moth</name>
    <name type="synonym">Eumeta japonica</name>
    <dbReference type="NCBI Taxonomy" id="151549"/>
    <lineage>
        <taxon>Eukaryota</taxon>
        <taxon>Metazoa</taxon>
        <taxon>Ecdysozoa</taxon>
        <taxon>Arthropoda</taxon>
        <taxon>Hexapoda</taxon>
        <taxon>Insecta</taxon>
        <taxon>Pterygota</taxon>
        <taxon>Neoptera</taxon>
        <taxon>Endopterygota</taxon>
        <taxon>Lepidoptera</taxon>
        <taxon>Glossata</taxon>
        <taxon>Ditrysia</taxon>
        <taxon>Tineoidea</taxon>
        <taxon>Psychidae</taxon>
        <taxon>Oiketicinae</taxon>
        <taxon>Eumeta</taxon>
    </lineage>
</organism>
<accession>A0A4C1YW69</accession>
<sequence>MIKEGATETGIEIDHRASMEISILELEISSSIIPDHLREDINSSCHVKYYPALAPPPSSRRGPSGPWDYENRPDHFI</sequence>
<reference evidence="2 3" key="1">
    <citation type="journal article" date="2019" name="Commun. Biol.">
        <title>The bagworm genome reveals a unique fibroin gene that provides high tensile strength.</title>
        <authorList>
            <person name="Kono N."/>
            <person name="Nakamura H."/>
            <person name="Ohtoshi R."/>
            <person name="Tomita M."/>
            <person name="Numata K."/>
            <person name="Arakawa K."/>
        </authorList>
    </citation>
    <scope>NUCLEOTIDE SEQUENCE [LARGE SCALE GENOMIC DNA]</scope>
</reference>
<dbReference type="EMBL" id="BGZK01001475">
    <property type="protein sequence ID" value="GBP80691.1"/>
    <property type="molecule type" value="Genomic_DNA"/>
</dbReference>
<evidence type="ECO:0000256" key="1">
    <source>
        <dbReference type="SAM" id="MobiDB-lite"/>
    </source>
</evidence>
<protein>
    <submittedName>
        <fullName evidence="2">Uncharacterized protein</fullName>
    </submittedName>
</protein>
<evidence type="ECO:0000313" key="2">
    <source>
        <dbReference type="EMBL" id="GBP80691.1"/>
    </source>
</evidence>
<dbReference type="Proteomes" id="UP000299102">
    <property type="component" value="Unassembled WGS sequence"/>
</dbReference>
<gene>
    <name evidence="2" type="ORF">EVAR_52898_1</name>
</gene>
<comment type="caution">
    <text evidence="2">The sequence shown here is derived from an EMBL/GenBank/DDBJ whole genome shotgun (WGS) entry which is preliminary data.</text>
</comment>
<evidence type="ECO:0000313" key="3">
    <source>
        <dbReference type="Proteomes" id="UP000299102"/>
    </source>
</evidence>
<dbReference type="AlphaFoldDB" id="A0A4C1YW69"/>
<feature type="region of interest" description="Disordered" evidence="1">
    <location>
        <begin position="52"/>
        <end position="77"/>
    </location>
</feature>
<keyword evidence="3" id="KW-1185">Reference proteome</keyword>